<name>A0A5K7X404_9BACT</name>
<dbReference type="AlphaFoldDB" id="A0A5K7X404"/>
<dbReference type="Proteomes" id="UP000326837">
    <property type="component" value="Chromosome"/>
</dbReference>
<sequence length="127" mass="14181">MARSTKDLPLIGIWWDDGDRIAALSHLPVVSGPIAGGFIDSHLEHWREWPNVAPQFGRSANDEFFHVPRGRVLMRRQTGQGMIYHGSATTQARLALIAAEFKLENWKAAVDLHYEVGDAADALFDDD</sequence>
<dbReference type="KEGG" id="lpav:PLANPX_0707"/>
<proteinExistence type="predicted"/>
<protein>
    <submittedName>
        <fullName evidence="1">Uncharacterized protein</fullName>
    </submittedName>
</protein>
<dbReference type="EMBL" id="AP021861">
    <property type="protein sequence ID" value="BBO31095.1"/>
    <property type="molecule type" value="Genomic_DNA"/>
</dbReference>
<accession>A0A5K7X404</accession>
<gene>
    <name evidence="1" type="ORF">PLANPX_0707</name>
</gene>
<reference evidence="2" key="1">
    <citation type="submission" date="2019-10" db="EMBL/GenBank/DDBJ databases">
        <title>Lacipirellula parvula gen. nov., sp. nov., representing a lineage of planctomycetes widespread in freshwater anoxic habitats, and description of the family Lacipirellulaceae.</title>
        <authorList>
            <person name="Dedysh S.N."/>
            <person name="Kulichevskaya I.S."/>
            <person name="Beletsky A.V."/>
            <person name="Rakitin A.L."/>
            <person name="Mardanov A.V."/>
            <person name="Ivanova A.A."/>
            <person name="Saltykova V.X."/>
            <person name="Rijpstra W.I.C."/>
            <person name="Sinninghe Damste J.S."/>
            <person name="Ravin N.V."/>
        </authorList>
    </citation>
    <scope>NUCLEOTIDE SEQUENCE [LARGE SCALE GENOMIC DNA]</scope>
    <source>
        <strain evidence="2">PX69</strain>
    </source>
</reference>
<dbReference type="RefSeq" id="WP_152097296.1">
    <property type="nucleotide sequence ID" value="NZ_AP021861.1"/>
</dbReference>
<organism evidence="1 2">
    <name type="scientific">Lacipirellula parvula</name>
    <dbReference type="NCBI Taxonomy" id="2650471"/>
    <lineage>
        <taxon>Bacteria</taxon>
        <taxon>Pseudomonadati</taxon>
        <taxon>Planctomycetota</taxon>
        <taxon>Planctomycetia</taxon>
        <taxon>Pirellulales</taxon>
        <taxon>Lacipirellulaceae</taxon>
        <taxon>Lacipirellula</taxon>
    </lineage>
</organism>
<keyword evidence="2" id="KW-1185">Reference proteome</keyword>
<evidence type="ECO:0000313" key="1">
    <source>
        <dbReference type="EMBL" id="BBO31095.1"/>
    </source>
</evidence>
<evidence type="ECO:0000313" key="2">
    <source>
        <dbReference type="Proteomes" id="UP000326837"/>
    </source>
</evidence>